<name>A0A6A5YBG3_9PLEO</name>
<evidence type="ECO:0000256" key="3">
    <source>
        <dbReference type="ARBA" id="ARBA00022989"/>
    </source>
</evidence>
<dbReference type="PANTHER" id="PTHR23502">
    <property type="entry name" value="MAJOR FACILITATOR SUPERFAMILY"/>
    <property type="match status" value="1"/>
</dbReference>
<keyword evidence="9" id="KW-1185">Reference proteome</keyword>
<gene>
    <name evidence="8" type="ORF">BU24DRAFT_439074</name>
</gene>
<dbReference type="CDD" id="cd17323">
    <property type="entry name" value="MFS_Tpo1_MDR_like"/>
    <property type="match status" value="1"/>
</dbReference>
<dbReference type="GO" id="GO:0140115">
    <property type="term" value="P:export across plasma membrane"/>
    <property type="evidence" value="ECO:0007669"/>
    <property type="project" value="UniProtKB-ARBA"/>
</dbReference>
<dbReference type="InterPro" id="IPR005829">
    <property type="entry name" value="Sugar_transporter_CS"/>
</dbReference>
<feature type="transmembrane region" description="Helical" evidence="6">
    <location>
        <begin position="136"/>
        <end position="156"/>
    </location>
</feature>
<sequence>MPIPEIENSQDERGERSQPQREQDDNQATYEPRLFSDVELVGELHPLSRSGGKEEESTAAATISKPSALFGSQSEANKASSSAHITPTNWPRAKRWAATLIVSSFAFLQPLTETMLAPVEAQISGELNIKSSREWLLCNSIILIGVGLGPLILAPLSEVYGRKPVLLGGSAIFLTWNTGCGASTNFGMMLAFRLLSGFGACVADAIAGGMLGELWRPEERGKAFAVYMTAPLLGPALGPICGAFISEGTDWRWIFWITSIASGVATIVAVLFLPETYEPVLRRRKFNLRRKASPLSTDKDQAHFLQVMQTNLQRPFRMLATQPIVQLLAIFMALLYGNMFLFLFIYPKLWIDSYGQSIRISSLNYISAAVGYVSGVGIAGHLNDRIYVILKARNNGKGKPEYRVPAMIIGTLLVPIGLLWWGWSGEAKLHWIMPNIGCALFTAGCYICSSCVSVYTIDTYAQYAASAVSTNLVTRSVAAAFFPLFAPYLFQNLGFGYGATVLAGGFTAIGLLVTITLWLYGEKIRDRSTYCSAGTVD</sequence>
<dbReference type="GeneID" id="54287677"/>
<feature type="transmembrane region" description="Helical" evidence="6">
    <location>
        <begin position="251"/>
        <end position="274"/>
    </location>
</feature>
<dbReference type="Pfam" id="PF07690">
    <property type="entry name" value="MFS_1"/>
    <property type="match status" value="1"/>
</dbReference>
<keyword evidence="4 6" id="KW-0472">Membrane</keyword>
<evidence type="ECO:0000313" key="8">
    <source>
        <dbReference type="EMBL" id="KAF2022377.1"/>
    </source>
</evidence>
<feature type="transmembrane region" description="Helical" evidence="6">
    <location>
        <begin position="472"/>
        <end position="490"/>
    </location>
</feature>
<dbReference type="InterPro" id="IPR011701">
    <property type="entry name" value="MFS"/>
</dbReference>
<feature type="transmembrane region" description="Helical" evidence="6">
    <location>
        <begin position="365"/>
        <end position="383"/>
    </location>
</feature>
<feature type="transmembrane region" description="Helical" evidence="6">
    <location>
        <begin position="191"/>
        <end position="212"/>
    </location>
</feature>
<dbReference type="RefSeq" id="XP_033390716.1">
    <property type="nucleotide sequence ID" value="XM_033530280.1"/>
</dbReference>
<evidence type="ECO:0000256" key="4">
    <source>
        <dbReference type="ARBA" id="ARBA00023136"/>
    </source>
</evidence>
<feature type="transmembrane region" description="Helical" evidence="6">
    <location>
        <begin position="224"/>
        <end position="245"/>
    </location>
</feature>
<comment type="subcellular location">
    <subcellularLocation>
        <location evidence="1">Membrane</location>
        <topology evidence="1">Multi-pass membrane protein</topology>
    </subcellularLocation>
</comment>
<dbReference type="PANTHER" id="PTHR23502:SF60">
    <property type="entry name" value="MAJOR FACILITATOR SUPERFAMILY (MFS) PROFILE DOMAIN-CONTAINING PROTEIN-RELATED"/>
    <property type="match status" value="1"/>
</dbReference>
<dbReference type="GO" id="GO:0016020">
    <property type="term" value="C:membrane"/>
    <property type="evidence" value="ECO:0007669"/>
    <property type="project" value="UniProtKB-SubCell"/>
</dbReference>
<organism evidence="8 9">
    <name type="scientific">Aaosphaeria arxii CBS 175.79</name>
    <dbReference type="NCBI Taxonomy" id="1450172"/>
    <lineage>
        <taxon>Eukaryota</taxon>
        <taxon>Fungi</taxon>
        <taxon>Dikarya</taxon>
        <taxon>Ascomycota</taxon>
        <taxon>Pezizomycotina</taxon>
        <taxon>Dothideomycetes</taxon>
        <taxon>Pleosporomycetidae</taxon>
        <taxon>Pleosporales</taxon>
        <taxon>Pleosporales incertae sedis</taxon>
        <taxon>Aaosphaeria</taxon>
    </lineage>
</organism>
<keyword evidence="2 6" id="KW-0812">Transmembrane</keyword>
<dbReference type="GO" id="GO:0042908">
    <property type="term" value="P:xenobiotic transport"/>
    <property type="evidence" value="ECO:0007669"/>
    <property type="project" value="UniProtKB-ARBA"/>
</dbReference>
<feature type="transmembrane region" description="Helical" evidence="6">
    <location>
        <begin position="429"/>
        <end position="452"/>
    </location>
</feature>
<dbReference type="InterPro" id="IPR020846">
    <property type="entry name" value="MFS_dom"/>
</dbReference>
<evidence type="ECO:0000256" key="2">
    <source>
        <dbReference type="ARBA" id="ARBA00022692"/>
    </source>
</evidence>
<dbReference type="InterPro" id="IPR036259">
    <property type="entry name" value="MFS_trans_sf"/>
</dbReference>
<evidence type="ECO:0000313" key="9">
    <source>
        <dbReference type="Proteomes" id="UP000799778"/>
    </source>
</evidence>
<evidence type="ECO:0000256" key="1">
    <source>
        <dbReference type="ARBA" id="ARBA00004141"/>
    </source>
</evidence>
<dbReference type="EMBL" id="ML978066">
    <property type="protein sequence ID" value="KAF2022377.1"/>
    <property type="molecule type" value="Genomic_DNA"/>
</dbReference>
<dbReference type="SUPFAM" id="SSF103473">
    <property type="entry name" value="MFS general substrate transporter"/>
    <property type="match status" value="1"/>
</dbReference>
<dbReference type="Proteomes" id="UP000799778">
    <property type="component" value="Unassembled WGS sequence"/>
</dbReference>
<accession>A0A6A5YBG3</accession>
<feature type="region of interest" description="Disordered" evidence="5">
    <location>
        <begin position="1"/>
        <end position="66"/>
    </location>
</feature>
<dbReference type="Gene3D" id="1.20.1250.20">
    <property type="entry name" value="MFS general substrate transporter like domains"/>
    <property type="match status" value="1"/>
</dbReference>
<feature type="domain" description="Major facilitator superfamily (MFS) profile" evidence="7">
    <location>
        <begin position="98"/>
        <end position="522"/>
    </location>
</feature>
<dbReference type="PROSITE" id="PS00216">
    <property type="entry name" value="SUGAR_TRANSPORT_1"/>
    <property type="match status" value="1"/>
</dbReference>
<protein>
    <submittedName>
        <fullName evidence="8">MFS general substrate transporter</fullName>
    </submittedName>
</protein>
<dbReference type="GO" id="GO:0022857">
    <property type="term" value="F:transmembrane transporter activity"/>
    <property type="evidence" value="ECO:0007669"/>
    <property type="project" value="InterPro"/>
</dbReference>
<feature type="transmembrane region" description="Helical" evidence="6">
    <location>
        <begin position="404"/>
        <end position="423"/>
    </location>
</feature>
<reference evidence="8" key="1">
    <citation type="journal article" date="2020" name="Stud. Mycol.">
        <title>101 Dothideomycetes genomes: a test case for predicting lifestyles and emergence of pathogens.</title>
        <authorList>
            <person name="Haridas S."/>
            <person name="Albert R."/>
            <person name="Binder M."/>
            <person name="Bloem J."/>
            <person name="Labutti K."/>
            <person name="Salamov A."/>
            <person name="Andreopoulos B."/>
            <person name="Baker S."/>
            <person name="Barry K."/>
            <person name="Bills G."/>
            <person name="Bluhm B."/>
            <person name="Cannon C."/>
            <person name="Castanera R."/>
            <person name="Culley D."/>
            <person name="Daum C."/>
            <person name="Ezra D."/>
            <person name="Gonzalez J."/>
            <person name="Henrissat B."/>
            <person name="Kuo A."/>
            <person name="Liang C."/>
            <person name="Lipzen A."/>
            <person name="Lutzoni F."/>
            <person name="Magnuson J."/>
            <person name="Mondo S."/>
            <person name="Nolan M."/>
            <person name="Ohm R."/>
            <person name="Pangilinan J."/>
            <person name="Park H.-J."/>
            <person name="Ramirez L."/>
            <person name="Alfaro M."/>
            <person name="Sun H."/>
            <person name="Tritt A."/>
            <person name="Yoshinaga Y."/>
            <person name="Zwiers L.-H."/>
            <person name="Turgeon B."/>
            <person name="Goodwin S."/>
            <person name="Spatafora J."/>
            <person name="Crous P."/>
            <person name="Grigoriev I."/>
        </authorList>
    </citation>
    <scope>NUCLEOTIDE SEQUENCE</scope>
    <source>
        <strain evidence="8">CBS 175.79</strain>
    </source>
</reference>
<evidence type="ECO:0000256" key="5">
    <source>
        <dbReference type="SAM" id="MobiDB-lite"/>
    </source>
</evidence>
<proteinExistence type="predicted"/>
<evidence type="ECO:0000259" key="7">
    <source>
        <dbReference type="PROSITE" id="PS50850"/>
    </source>
</evidence>
<evidence type="ECO:0000256" key="6">
    <source>
        <dbReference type="SAM" id="Phobius"/>
    </source>
</evidence>
<dbReference type="OrthoDB" id="6770063at2759"/>
<feature type="compositionally biased region" description="Basic and acidic residues" evidence="5">
    <location>
        <begin position="10"/>
        <end position="24"/>
    </location>
</feature>
<dbReference type="PROSITE" id="PS50850">
    <property type="entry name" value="MFS"/>
    <property type="match status" value="1"/>
</dbReference>
<dbReference type="AlphaFoldDB" id="A0A6A5YBG3"/>
<feature type="transmembrane region" description="Helical" evidence="6">
    <location>
        <begin position="496"/>
        <end position="520"/>
    </location>
</feature>
<keyword evidence="3 6" id="KW-1133">Transmembrane helix</keyword>
<feature type="transmembrane region" description="Helical" evidence="6">
    <location>
        <begin position="324"/>
        <end position="345"/>
    </location>
</feature>